<sequence>MGEGKGQYITYDGTMFWKEFGDDRQDGRHPETSF</sequence>
<protein>
    <submittedName>
        <fullName evidence="1">Uncharacterized protein</fullName>
    </submittedName>
</protein>
<reference evidence="1 2" key="1">
    <citation type="submission" date="2019-03" db="EMBL/GenBank/DDBJ databases">
        <title>Genomic Encyclopedia of Type Strains, Phase IV (KMG-V): Genome sequencing to study the core and pangenomes of soil and plant-associated prokaryotes.</title>
        <authorList>
            <person name="Whitman W."/>
        </authorList>
    </citation>
    <scope>NUCLEOTIDE SEQUENCE [LARGE SCALE GENOMIC DNA]</scope>
    <source>
        <strain evidence="1 2">Gr42</strain>
    </source>
</reference>
<evidence type="ECO:0000313" key="1">
    <source>
        <dbReference type="EMBL" id="TCU27875.1"/>
    </source>
</evidence>
<name>A0A4V2VC92_9HYPH</name>
<dbReference type="AlphaFoldDB" id="A0A4V2VC92"/>
<dbReference type="EMBL" id="SMBJ01000003">
    <property type="protein sequence ID" value="TCU27875.1"/>
    <property type="molecule type" value="Genomic_DNA"/>
</dbReference>
<dbReference type="Proteomes" id="UP000295547">
    <property type="component" value="Unassembled WGS sequence"/>
</dbReference>
<organism evidence="1 2">
    <name type="scientific">Rhizobium azibense</name>
    <dbReference type="NCBI Taxonomy" id="1136135"/>
    <lineage>
        <taxon>Bacteria</taxon>
        <taxon>Pseudomonadati</taxon>
        <taxon>Pseudomonadota</taxon>
        <taxon>Alphaproteobacteria</taxon>
        <taxon>Hyphomicrobiales</taxon>
        <taxon>Rhizobiaceae</taxon>
        <taxon>Rhizobium/Agrobacterium group</taxon>
        <taxon>Rhizobium</taxon>
    </lineage>
</organism>
<keyword evidence="2" id="KW-1185">Reference proteome</keyword>
<accession>A0A4V2VC92</accession>
<evidence type="ECO:0000313" key="2">
    <source>
        <dbReference type="Proteomes" id="UP000295547"/>
    </source>
</evidence>
<comment type="caution">
    <text evidence="1">The sequence shown here is derived from an EMBL/GenBank/DDBJ whole genome shotgun (WGS) entry which is preliminary data.</text>
</comment>
<gene>
    <name evidence="1" type="ORF">EV130_103280</name>
</gene>
<proteinExistence type="predicted"/>